<evidence type="ECO:0000313" key="7">
    <source>
        <dbReference type="EMBL" id="MFC4722231.1"/>
    </source>
</evidence>
<feature type="domain" description="Translocation and assembly module TamB C-terminal" evidence="6">
    <location>
        <begin position="1005"/>
        <end position="1419"/>
    </location>
</feature>
<dbReference type="InterPro" id="IPR007452">
    <property type="entry name" value="TamB_C"/>
</dbReference>
<feature type="region of interest" description="Disordered" evidence="5">
    <location>
        <begin position="1440"/>
        <end position="1470"/>
    </location>
</feature>
<organism evidence="7 8">
    <name type="scientific">Geojedonia litorea</name>
    <dbReference type="NCBI Taxonomy" id="1268269"/>
    <lineage>
        <taxon>Bacteria</taxon>
        <taxon>Pseudomonadati</taxon>
        <taxon>Bacteroidota</taxon>
        <taxon>Flavobacteriia</taxon>
        <taxon>Flavobacteriales</taxon>
        <taxon>Flavobacteriaceae</taxon>
        <taxon>Geojedonia</taxon>
    </lineage>
</organism>
<dbReference type="Pfam" id="PF04357">
    <property type="entry name" value="TamB"/>
    <property type="match status" value="1"/>
</dbReference>
<keyword evidence="3" id="KW-1133">Transmembrane helix</keyword>
<dbReference type="PANTHER" id="PTHR36985">
    <property type="entry name" value="TRANSLOCATION AND ASSEMBLY MODULE SUBUNIT TAMB"/>
    <property type="match status" value="1"/>
</dbReference>
<dbReference type="Proteomes" id="UP001595953">
    <property type="component" value="Unassembled WGS sequence"/>
</dbReference>
<evidence type="ECO:0000256" key="4">
    <source>
        <dbReference type="ARBA" id="ARBA00023136"/>
    </source>
</evidence>
<protein>
    <submittedName>
        <fullName evidence="7">Translocation/assembly module TamB domain-containing protein</fullName>
    </submittedName>
</protein>
<evidence type="ECO:0000256" key="2">
    <source>
        <dbReference type="ARBA" id="ARBA00022692"/>
    </source>
</evidence>
<evidence type="ECO:0000256" key="1">
    <source>
        <dbReference type="ARBA" id="ARBA00004167"/>
    </source>
</evidence>
<evidence type="ECO:0000259" key="6">
    <source>
        <dbReference type="Pfam" id="PF04357"/>
    </source>
</evidence>
<dbReference type="PANTHER" id="PTHR36985:SF1">
    <property type="entry name" value="TRANSLOCATION AND ASSEMBLY MODULE SUBUNIT TAMB"/>
    <property type="match status" value="1"/>
</dbReference>
<proteinExistence type="predicted"/>
<gene>
    <name evidence="7" type="ORF">ACFO5O_07855</name>
</gene>
<comment type="subcellular location">
    <subcellularLocation>
        <location evidence="1">Membrane</location>
        <topology evidence="1">Single-pass membrane protein</topology>
    </subcellularLocation>
</comment>
<dbReference type="EMBL" id="JBHSGP010000013">
    <property type="protein sequence ID" value="MFC4722231.1"/>
    <property type="molecule type" value="Genomic_DNA"/>
</dbReference>
<reference evidence="8" key="1">
    <citation type="journal article" date="2019" name="Int. J. Syst. Evol. Microbiol.">
        <title>The Global Catalogue of Microorganisms (GCM) 10K type strain sequencing project: providing services to taxonomists for standard genome sequencing and annotation.</title>
        <authorList>
            <consortium name="The Broad Institute Genomics Platform"/>
            <consortium name="The Broad Institute Genome Sequencing Center for Infectious Disease"/>
            <person name="Wu L."/>
            <person name="Ma J."/>
        </authorList>
    </citation>
    <scope>NUCLEOTIDE SEQUENCE [LARGE SCALE GENOMIC DNA]</scope>
    <source>
        <strain evidence="8">CCUG 63682</strain>
    </source>
</reference>
<comment type="caution">
    <text evidence="7">The sequence shown here is derived from an EMBL/GenBank/DDBJ whole genome shotgun (WGS) entry which is preliminary data.</text>
</comment>
<accession>A0ABV9N442</accession>
<keyword evidence="2" id="KW-0812">Transmembrane</keyword>
<sequence>MLLFVILVLVLSIPAVQTHLGKKATKRLNEEFGTRINIGKVGLQLNGDVELKNIFIEDYKKDTLISIQELNTSILSFRNVYYGKLAFGDIDVIELFFNVKTHEGENQTNLDVFVAKFDEDNPSKEKSGFLLSSSDVSIYDSKFRLIDENKENQGILEFDNLNINATNFLISGPDVSARINTLAFQDTRGITVKNMITDFEYTLDHMSFNNLNIQTPNSTLNGAVRFDFKREDLKDFEDKVKVTASFNQASVLLDDLNVFYNEFGVGQVAKMSVDLTGTLNDLNARNLALTTSTATRVYGDINFKNLFSPEPNNFSMDGKINSLSSNYYDLKALLPNILGESIPTVFSKFGNFIIDGTSFITATTIDADLNIMSDLGKIKSNLKLTHVDDVDNADYIGNVVFTDFDLGRLIDNSDIKATSFNLDVNGRGFTLKNLKTKVSGEVYLINYNNYDYKNLEVSGTLGNNIFNGLLISNDENFKFKFDGLADLSKDVKALDFTANVEYANLRALNFVKNDSISVFKGIVTTSLKGSGVDDAFGSLNFKNTTYINENDEYYFEDFAISSNFIDSKRVMEINSPDIVQGTVSGNFKFKDIGKLIENSVGSIYTNYIPNKIDGDQYLDFNFRIYNKIVEVFYPDIELGANTFIKGRVESDEKGFKLTFNSPQIKLFDYFADDIQISIDNSNPLFNTYIQIDSLTTKYYNVSKFNLINVTLRDTLFIKSEFKAGSKNKDDFNLSMYYTIDENNKSVVGFRKSDITFKENKWFINEERNKSNKVVFDRSFKEFDISNIVMNHYEEEIELSGIIRDSTYKKIELDFKDVDLEKITPRIDSLSLAGRVNGKLDILQQNGVYLPASNVSISDFKVNDYELGLLQANVTGNQSLTNYKVDVLLENNNLKSLIAKGNVDVGSSNPSIDVDITFEEFLLNPLNPFGEGVITNIRGLVTGKASVTGSLKNPQFNGDLLLDNAGLTIPYLNVDYSFDFDSEVILEQQRFIFNRAQITDSEFFSKAELNGYIEHKNFSDWKLNLDIDTNRLLVLNTEDNEEALYYGTAFMNGTASLKGPTDELVISVDGSTAQGTVFKIPLNDFESYGDNSYIHFLSPEEKQARLRGEQIIETDVKGLELNFDLIINPYADIEIVIDRNSGSTIQGSGNGNLLFEINTNGKFRMFGDFAVTKGTYNFKYGGLVEKQLTVEPGGSIRWEGDPLRAQIDLKAIYETQANPSVLLDNPINRSIRVDVEINLTGQLEQPEPDFTFKFPNVSSTIKSELDYRLETKESRENQALYLLATGSFASEISLGQQAYGTIADRVNSLFNSILSSGNDKVQYSLNLEAGEKTPEYQTDDRLGLTLSTKISDRVLFNGKVGVPIGGVNETVIAGDAEIAILLNEDGTLTAKFFNRENNIRNFGEEIGYTQGVGLSYNVEFDTFKEFLQIIFSGKNRKKIKQQNPDVNAQNSTDENLPNYINWKAKNKNKEQ</sequence>
<keyword evidence="8" id="KW-1185">Reference proteome</keyword>
<evidence type="ECO:0000256" key="5">
    <source>
        <dbReference type="SAM" id="MobiDB-lite"/>
    </source>
</evidence>
<evidence type="ECO:0000313" key="8">
    <source>
        <dbReference type="Proteomes" id="UP001595953"/>
    </source>
</evidence>
<feature type="compositionally biased region" description="Polar residues" evidence="5">
    <location>
        <begin position="1440"/>
        <end position="1454"/>
    </location>
</feature>
<keyword evidence="4" id="KW-0472">Membrane</keyword>
<name>A0ABV9N442_9FLAO</name>
<dbReference type="RefSeq" id="WP_387962568.1">
    <property type="nucleotide sequence ID" value="NZ_JBHSGP010000013.1"/>
</dbReference>
<evidence type="ECO:0000256" key="3">
    <source>
        <dbReference type="ARBA" id="ARBA00022989"/>
    </source>
</evidence>